<comment type="caution">
    <text evidence="3">The sequence shown here is derived from an EMBL/GenBank/DDBJ whole genome shotgun (WGS) entry which is preliminary data.</text>
</comment>
<dbReference type="Proteomes" id="UP000623129">
    <property type="component" value="Unassembled WGS sequence"/>
</dbReference>
<gene>
    <name evidence="3" type="ORF">FCM35_KLT12095</name>
</gene>
<feature type="compositionally biased region" description="Basic and acidic residues" evidence="1">
    <location>
        <begin position="1"/>
        <end position="11"/>
    </location>
</feature>
<sequence length="139" mass="15578">MSRGIRWKDEEAQVDGDDVGKSGDEEIRREENFQIQFHLHDGSDIGPTTHSVETTIGNLKEAILPQWPPGFVNAPQSVHDFKLIHGGQALENDKKLGEYFNPPFVGITTIHVVMKPPSGIKLFQMRLVTTARRFGCVIL</sequence>
<dbReference type="OrthoDB" id="593145at2759"/>
<dbReference type="SUPFAM" id="SSF54236">
    <property type="entry name" value="Ubiquitin-like"/>
    <property type="match status" value="1"/>
</dbReference>
<dbReference type="EMBL" id="SWLB01000023">
    <property type="protein sequence ID" value="KAF3323364.1"/>
    <property type="molecule type" value="Genomic_DNA"/>
</dbReference>
<accession>A0A833QIQ0</accession>
<evidence type="ECO:0000256" key="1">
    <source>
        <dbReference type="SAM" id="MobiDB-lite"/>
    </source>
</evidence>
<reference evidence="3" key="1">
    <citation type="submission" date="2020-01" db="EMBL/GenBank/DDBJ databases">
        <title>Genome sequence of Kobresia littledalei, the first chromosome-level genome in the family Cyperaceae.</title>
        <authorList>
            <person name="Qu G."/>
        </authorList>
    </citation>
    <scope>NUCLEOTIDE SEQUENCE</scope>
    <source>
        <strain evidence="3">C.B.Clarke</strain>
        <tissue evidence="3">Leaf</tissue>
    </source>
</reference>
<dbReference type="Pfam" id="PF13881">
    <property type="entry name" value="Rad60-SLD_2"/>
    <property type="match status" value="1"/>
</dbReference>
<protein>
    <submittedName>
        <fullName evidence="3">Membrane-anchored ubiquitin-fold protein 1</fullName>
    </submittedName>
</protein>
<feature type="region of interest" description="Disordered" evidence="1">
    <location>
        <begin position="1"/>
        <end position="23"/>
    </location>
</feature>
<evidence type="ECO:0000259" key="2">
    <source>
        <dbReference type="Pfam" id="PF13881"/>
    </source>
</evidence>
<organism evidence="3 4">
    <name type="scientific">Carex littledalei</name>
    <dbReference type="NCBI Taxonomy" id="544730"/>
    <lineage>
        <taxon>Eukaryota</taxon>
        <taxon>Viridiplantae</taxon>
        <taxon>Streptophyta</taxon>
        <taxon>Embryophyta</taxon>
        <taxon>Tracheophyta</taxon>
        <taxon>Spermatophyta</taxon>
        <taxon>Magnoliopsida</taxon>
        <taxon>Liliopsida</taxon>
        <taxon>Poales</taxon>
        <taxon>Cyperaceae</taxon>
        <taxon>Cyperoideae</taxon>
        <taxon>Cariceae</taxon>
        <taxon>Carex</taxon>
        <taxon>Carex subgen. Euthyceras</taxon>
    </lineage>
</organism>
<dbReference type="PANTHER" id="PTHR13169">
    <property type="entry name" value="UBIQUITIN-LIKE PROTEIN 3 HCG-1 PROTEIN"/>
    <property type="match status" value="1"/>
</dbReference>
<feature type="domain" description="UBL3-like ubiquitin" evidence="2">
    <location>
        <begin position="31"/>
        <end position="118"/>
    </location>
</feature>
<proteinExistence type="predicted"/>
<dbReference type="AlphaFoldDB" id="A0A833QIQ0"/>
<dbReference type="InterPro" id="IPR029071">
    <property type="entry name" value="Ubiquitin-like_domsf"/>
</dbReference>
<dbReference type="InterPro" id="IPR039540">
    <property type="entry name" value="UBL3-like_ubiquitin_dom"/>
</dbReference>
<name>A0A833QIQ0_9POAL</name>
<evidence type="ECO:0000313" key="4">
    <source>
        <dbReference type="Proteomes" id="UP000623129"/>
    </source>
</evidence>
<dbReference type="PANTHER" id="PTHR13169:SF0">
    <property type="entry name" value="UBIQUITIN-LIKE PROTEIN 3"/>
    <property type="match status" value="1"/>
</dbReference>
<dbReference type="Gene3D" id="3.10.20.90">
    <property type="entry name" value="Phosphatidylinositol 3-kinase Catalytic Subunit, Chain A, domain 1"/>
    <property type="match status" value="1"/>
</dbReference>
<keyword evidence="4" id="KW-1185">Reference proteome</keyword>
<dbReference type="InterPro" id="IPR040015">
    <property type="entry name" value="UBL3-like"/>
</dbReference>
<evidence type="ECO:0000313" key="3">
    <source>
        <dbReference type="EMBL" id="KAF3323364.1"/>
    </source>
</evidence>